<dbReference type="AlphaFoldDB" id="A0A3S0VHV9"/>
<gene>
    <name evidence="2" type="ORF">ELQ35_13665</name>
</gene>
<dbReference type="Proteomes" id="UP000267430">
    <property type="component" value="Unassembled WGS sequence"/>
</dbReference>
<feature type="domain" description="N-acetyltransferase" evidence="1">
    <location>
        <begin position="1"/>
        <end position="168"/>
    </location>
</feature>
<protein>
    <submittedName>
        <fullName evidence="2">GNAT family N-acetyltransferase</fullName>
    </submittedName>
</protein>
<evidence type="ECO:0000259" key="1">
    <source>
        <dbReference type="PROSITE" id="PS51186"/>
    </source>
</evidence>
<name>A0A3S0VHV9_9BACI</name>
<dbReference type="OrthoDB" id="5292888at2"/>
<dbReference type="InterPro" id="IPR000182">
    <property type="entry name" value="GNAT_dom"/>
</dbReference>
<reference evidence="2 3" key="1">
    <citation type="submission" date="2018-12" db="EMBL/GenBank/DDBJ databases">
        <title>Bacillus chawlae sp. nov., Bacillus glennii sp. nov., and Bacillus saganii sp. nov. Isolated from the Vehicle Assembly Building at Kennedy Space Center where the Viking Spacecraft were Assembled.</title>
        <authorList>
            <person name="Seuylemezian A."/>
            <person name="Vaishampayan P."/>
        </authorList>
    </citation>
    <scope>NUCLEOTIDE SEQUENCE [LARGE SCALE GENOMIC DNA]</scope>
    <source>
        <strain evidence="2 3">L5</strain>
    </source>
</reference>
<dbReference type="EMBL" id="RYZZ01000017">
    <property type="protein sequence ID" value="RUQ28300.1"/>
    <property type="molecule type" value="Genomic_DNA"/>
</dbReference>
<sequence>MRIASAADIQGIAHVHVDSWKSTYKGIISNEYLASLDTEKRAESWEKILNNGKSITYVAESETGEIVGFASGGQEQTGDPIYMGEVYAIYILESHQRKGLGKKLIKPVIAELINRKFPNLVIWALEENGCRSFYESLGGKIVNKKPILISGSSLIEVAYGWDNIQEAL</sequence>
<dbReference type="Gene3D" id="3.40.630.30">
    <property type="match status" value="1"/>
</dbReference>
<evidence type="ECO:0000313" key="3">
    <source>
        <dbReference type="Proteomes" id="UP000267430"/>
    </source>
</evidence>
<dbReference type="Pfam" id="PF00583">
    <property type="entry name" value="Acetyltransf_1"/>
    <property type="match status" value="1"/>
</dbReference>
<evidence type="ECO:0000313" key="2">
    <source>
        <dbReference type="EMBL" id="RUQ28300.1"/>
    </source>
</evidence>
<comment type="caution">
    <text evidence="2">The sequence shown here is derived from an EMBL/GenBank/DDBJ whole genome shotgun (WGS) entry which is preliminary data.</text>
</comment>
<dbReference type="InterPro" id="IPR016181">
    <property type="entry name" value="Acyl_CoA_acyltransferase"/>
</dbReference>
<dbReference type="CDD" id="cd04301">
    <property type="entry name" value="NAT_SF"/>
    <property type="match status" value="1"/>
</dbReference>
<accession>A0A3S0VHV9</accession>
<dbReference type="SUPFAM" id="SSF55729">
    <property type="entry name" value="Acyl-CoA N-acyltransferases (Nat)"/>
    <property type="match status" value="1"/>
</dbReference>
<dbReference type="GO" id="GO:0016747">
    <property type="term" value="F:acyltransferase activity, transferring groups other than amino-acyl groups"/>
    <property type="evidence" value="ECO:0007669"/>
    <property type="project" value="InterPro"/>
</dbReference>
<organism evidence="2 3">
    <name type="scientific">Peribacillus cavernae</name>
    <dbReference type="NCBI Taxonomy" id="1674310"/>
    <lineage>
        <taxon>Bacteria</taxon>
        <taxon>Bacillati</taxon>
        <taxon>Bacillota</taxon>
        <taxon>Bacilli</taxon>
        <taxon>Bacillales</taxon>
        <taxon>Bacillaceae</taxon>
        <taxon>Peribacillus</taxon>
    </lineage>
</organism>
<dbReference type="PROSITE" id="PS51186">
    <property type="entry name" value="GNAT"/>
    <property type="match status" value="1"/>
</dbReference>
<proteinExistence type="predicted"/>
<keyword evidence="2" id="KW-0808">Transferase</keyword>
<keyword evidence="3" id="KW-1185">Reference proteome</keyword>